<protein>
    <submittedName>
        <fullName evidence="2">Uncharacterized protein</fullName>
    </submittedName>
</protein>
<name>A0A1H2W725_9PSEU</name>
<gene>
    <name evidence="2" type="ORF">SAMN05216215_100572</name>
</gene>
<dbReference type="AlphaFoldDB" id="A0A1H2W725"/>
<dbReference type="EMBL" id="FNOK01000005">
    <property type="protein sequence ID" value="SDW76335.1"/>
    <property type="molecule type" value="Genomic_DNA"/>
</dbReference>
<feature type="compositionally biased region" description="Basic and acidic residues" evidence="1">
    <location>
        <begin position="15"/>
        <end position="32"/>
    </location>
</feature>
<evidence type="ECO:0000313" key="2">
    <source>
        <dbReference type="EMBL" id="SDW76335.1"/>
    </source>
</evidence>
<evidence type="ECO:0000256" key="1">
    <source>
        <dbReference type="SAM" id="MobiDB-lite"/>
    </source>
</evidence>
<reference evidence="3" key="1">
    <citation type="submission" date="2016-10" db="EMBL/GenBank/DDBJ databases">
        <authorList>
            <person name="Varghese N."/>
            <person name="Submissions S."/>
        </authorList>
    </citation>
    <scope>NUCLEOTIDE SEQUENCE [LARGE SCALE GENOMIC DNA]</scope>
    <source>
        <strain evidence="3">CGMCC 4.3530</strain>
    </source>
</reference>
<evidence type="ECO:0000313" key="3">
    <source>
        <dbReference type="Proteomes" id="UP000199529"/>
    </source>
</evidence>
<sequence length="48" mass="5144">MSSPMSTLVLLNRTSGDRDVNQPQETSKRAIELDATTTANLGEAGLRP</sequence>
<keyword evidence="3" id="KW-1185">Reference proteome</keyword>
<accession>A0A1H2W725</accession>
<feature type="region of interest" description="Disordered" evidence="1">
    <location>
        <begin position="1"/>
        <end position="48"/>
    </location>
</feature>
<proteinExistence type="predicted"/>
<organism evidence="2 3">
    <name type="scientific">Saccharopolyspora shandongensis</name>
    <dbReference type="NCBI Taxonomy" id="418495"/>
    <lineage>
        <taxon>Bacteria</taxon>
        <taxon>Bacillati</taxon>
        <taxon>Actinomycetota</taxon>
        <taxon>Actinomycetes</taxon>
        <taxon>Pseudonocardiales</taxon>
        <taxon>Pseudonocardiaceae</taxon>
        <taxon>Saccharopolyspora</taxon>
    </lineage>
</organism>
<dbReference type="Proteomes" id="UP000199529">
    <property type="component" value="Unassembled WGS sequence"/>
</dbReference>